<protein>
    <recommendedName>
        <fullName evidence="4">Chemotaxis protein</fullName>
    </recommendedName>
</protein>
<proteinExistence type="predicted"/>
<comment type="caution">
    <text evidence="2">The sequence shown here is derived from an EMBL/GenBank/DDBJ whole genome shotgun (WGS) entry which is preliminary data.</text>
</comment>
<dbReference type="InterPro" id="IPR021244">
    <property type="entry name" value="DUF2802"/>
</dbReference>
<dbReference type="OrthoDB" id="7068231at2"/>
<keyword evidence="3" id="KW-1185">Reference proteome</keyword>
<organism evidence="2 3">
    <name type="scientific">Ventosimonas gracilis</name>
    <dbReference type="NCBI Taxonomy" id="1680762"/>
    <lineage>
        <taxon>Bacteria</taxon>
        <taxon>Pseudomonadati</taxon>
        <taxon>Pseudomonadota</taxon>
        <taxon>Gammaproteobacteria</taxon>
        <taxon>Pseudomonadales</taxon>
        <taxon>Ventosimonadaceae</taxon>
        <taxon>Ventosimonas</taxon>
    </lineage>
</organism>
<dbReference type="EMBL" id="LSZO01000220">
    <property type="protein sequence ID" value="KXU33955.1"/>
    <property type="molecule type" value="Genomic_DNA"/>
</dbReference>
<keyword evidence="1" id="KW-1133">Transmembrane helix</keyword>
<reference evidence="2 3" key="1">
    <citation type="submission" date="2016-02" db="EMBL/GenBank/DDBJ databases">
        <authorList>
            <person name="Wen L."/>
            <person name="He K."/>
            <person name="Yang H."/>
        </authorList>
    </citation>
    <scope>NUCLEOTIDE SEQUENCE [LARGE SCALE GENOMIC DNA]</scope>
    <source>
        <strain evidence="2 3">CV58</strain>
    </source>
</reference>
<accession>A0A139SHB2</accession>
<keyword evidence="1" id="KW-0812">Transmembrane</keyword>
<feature type="transmembrane region" description="Helical" evidence="1">
    <location>
        <begin position="6"/>
        <end position="26"/>
    </location>
</feature>
<dbReference type="Proteomes" id="UP000072660">
    <property type="component" value="Unassembled WGS sequence"/>
</dbReference>
<keyword evidence="1" id="KW-0472">Membrane</keyword>
<dbReference type="Pfam" id="PF10975">
    <property type="entry name" value="DUF2802"/>
    <property type="match status" value="1"/>
</dbReference>
<dbReference type="AlphaFoldDB" id="A0A139SHB2"/>
<evidence type="ECO:0008006" key="4">
    <source>
        <dbReference type="Google" id="ProtNLM"/>
    </source>
</evidence>
<name>A0A139SHB2_9GAMM</name>
<evidence type="ECO:0000256" key="1">
    <source>
        <dbReference type="SAM" id="Phobius"/>
    </source>
</evidence>
<sequence length="140" mass="15617">MNLTELSLLLAGAACFGLALLGWQLYRVKRKQALLRKKSEQRLDELKHLLNRSAVRAEHLAKLIGDLREQVCTQGERVQQIEQQDPRKLPITQAARLARLGTSKQDLAKVCGLSRSEAELLAKLSSNRSSESKMQSAARA</sequence>
<dbReference type="RefSeq" id="WP_068393405.1">
    <property type="nucleotide sequence ID" value="NZ_LSZO01000220.1"/>
</dbReference>
<gene>
    <name evidence="2" type="ORF">AXE65_08005</name>
</gene>
<evidence type="ECO:0000313" key="2">
    <source>
        <dbReference type="EMBL" id="KXU33955.1"/>
    </source>
</evidence>
<evidence type="ECO:0000313" key="3">
    <source>
        <dbReference type="Proteomes" id="UP000072660"/>
    </source>
</evidence>